<dbReference type="Proteomes" id="UP000634011">
    <property type="component" value="Unassembled WGS sequence"/>
</dbReference>
<dbReference type="RefSeq" id="WP_186910960.1">
    <property type="nucleotide sequence ID" value="NZ_JACOFV010000002.1"/>
</dbReference>
<gene>
    <name evidence="3" type="ORF">H8K32_02775</name>
</gene>
<evidence type="ECO:0000313" key="3">
    <source>
        <dbReference type="EMBL" id="MBC3861011.1"/>
    </source>
</evidence>
<feature type="domain" description="YgjP-like metallopeptidase" evidence="2">
    <location>
        <begin position="95"/>
        <end position="304"/>
    </location>
</feature>
<dbReference type="CDD" id="cd07344">
    <property type="entry name" value="M48_yhfN_like"/>
    <property type="match status" value="1"/>
</dbReference>
<dbReference type="AlphaFoldDB" id="A0A923KNV8"/>
<dbReference type="Pfam" id="PF01863">
    <property type="entry name" value="YgjP-like"/>
    <property type="match status" value="1"/>
</dbReference>
<feature type="region of interest" description="Disordered" evidence="1">
    <location>
        <begin position="27"/>
        <end position="75"/>
    </location>
</feature>
<sequence length="312" mass="35775">MPSIVKAIQLALQLDLFSDFLLPERRKAKPEAPELPSPTPKPIAPPTSKNDEQQSSRPSLPLAPPQDKTDTGNHRRILINGTVLEYDLQRSKRRSIGFLINDGGLHITAPRWVTITAIESAIHEKKNWILRKLSERHERTLRKREPVIVWGDGAKLAYLGNEMVVRVMNAPNTGVHFDSEANELHVRLPADTSEQQLKDLIRNWLQQQAKREFNERLPGYAEKLNVRYHSVSLSAATTRWGSCTSQGKIRLNWRLIHFSPLIIDYVIAHELAHLKEMNHSPRFWATVESIFPDFDIARRQLRQHATADLPNF</sequence>
<dbReference type="PANTHER" id="PTHR30399:SF1">
    <property type="entry name" value="UTP PYROPHOSPHATASE"/>
    <property type="match status" value="1"/>
</dbReference>
<name>A0A923KNV8_9BURK</name>
<proteinExistence type="predicted"/>
<dbReference type="PANTHER" id="PTHR30399">
    <property type="entry name" value="UNCHARACTERIZED PROTEIN YGJP"/>
    <property type="match status" value="1"/>
</dbReference>
<dbReference type="InterPro" id="IPR002725">
    <property type="entry name" value="YgjP-like_metallopeptidase"/>
</dbReference>
<feature type="compositionally biased region" description="Pro residues" evidence="1">
    <location>
        <begin position="33"/>
        <end position="45"/>
    </location>
</feature>
<dbReference type="EMBL" id="JACOFV010000002">
    <property type="protein sequence ID" value="MBC3861011.1"/>
    <property type="molecule type" value="Genomic_DNA"/>
</dbReference>
<protein>
    <submittedName>
        <fullName evidence="3">DUF45 domain-containing protein</fullName>
    </submittedName>
</protein>
<keyword evidence="4" id="KW-1185">Reference proteome</keyword>
<comment type="caution">
    <text evidence="3">The sequence shown here is derived from an EMBL/GenBank/DDBJ whole genome shotgun (WGS) entry which is preliminary data.</text>
</comment>
<reference evidence="3" key="1">
    <citation type="submission" date="2020-08" db="EMBL/GenBank/DDBJ databases">
        <title>Novel species isolated from subtropical streams in China.</title>
        <authorList>
            <person name="Lu H."/>
        </authorList>
    </citation>
    <scope>NUCLEOTIDE SEQUENCE</scope>
    <source>
        <strain evidence="3">KACC 12607</strain>
    </source>
</reference>
<evidence type="ECO:0000259" key="2">
    <source>
        <dbReference type="Pfam" id="PF01863"/>
    </source>
</evidence>
<dbReference type="Gene3D" id="3.30.2010.10">
    <property type="entry name" value="Metalloproteases ('zincins'), catalytic domain"/>
    <property type="match status" value="1"/>
</dbReference>
<evidence type="ECO:0000313" key="4">
    <source>
        <dbReference type="Proteomes" id="UP000634011"/>
    </source>
</evidence>
<organism evidence="3 4">
    <name type="scientific">Undibacterium jejuense</name>
    <dbReference type="NCBI Taxonomy" id="1344949"/>
    <lineage>
        <taxon>Bacteria</taxon>
        <taxon>Pseudomonadati</taxon>
        <taxon>Pseudomonadota</taxon>
        <taxon>Betaproteobacteria</taxon>
        <taxon>Burkholderiales</taxon>
        <taxon>Oxalobacteraceae</taxon>
        <taxon>Undibacterium</taxon>
    </lineage>
</organism>
<dbReference type="InterPro" id="IPR053136">
    <property type="entry name" value="UTP_pyrophosphatase-like"/>
</dbReference>
<evidence type="ECO:0000256" key="1">
    <source>
        <dbReference type="SAM" id="MobiDB-lite"/>
    </source>
</evidence>
<accession>A0A923KNV8</accession>